<feature type="non-terminal residue" evidence="1">
    <location>
        <position position="355"/>
    </location>
</feature>
<sequence length="355" mass="40830">MDDTLSSFAEAEAVVEPLPSLPLEIIHHIIELSLPPIRFETFSERYELLRTFSLLSKSWTSWAQTELGRHVCADTRKGCRALERALKEPGQTTIARRAQSLRLSCVDDRWAPTDLRRLLWNLPGCEEVWLWLRGFSNEASSLALAAPKLKRLYLNVAVLRATPAVPTFSSLAELYITEPFDTNRTLAFLDETSFPVLRSLGLASWRNLAPLRHAPLINEILRRLGPHLKRFLFTLKHQREFRALDLDWSHFTSLRSLTLEIPNAGNLVEVLRRLPAKLVTLRLLESSNTLRRGLLELVRECPEAMSTLQTLTLPWCPKAERTEIERLCAQRGTSVVYRNVDMYGWEEWEDLVFHP</sequence>
<dbReference type="AlphaFoldDB" id="A0A1Y2FVQ4"/>
<evidence type="ECO:0008006" key="3">
    <source>
        <dbReference type="Google" id="ProtNLM"/>
    </source>
</evidence>
<dbReference type="SUPFAM" id="SSF52047">
    <property type="entry name" value="RNI-like"/>
    <property type="match status" value="1"/>
</dbReference>
<accession>A0A1Y2FVQ4</accession>
<dbReference type="InParanoid" id="A0A1Y2FVQ4"/>
<keyword evidence="2" id="KW-1185">Reference proteome</keyword>
<organism evidence="1 2">
    <name type="scientific">Leucosporidium creatinivorum</name>
    <dbReference type="NCBI Taxonomy" id="106004"/>
    <lineage>
        <taxon>Eukaryota</taxon>
        <taxon>Fungi</taxon>
        <taxon>Dikarya</taxon>
        <taxon>Basidiomycota</taxon>
        <taxon>Pucciniomycotina</taxon>
        <taxon>Microbotryomycetes</taxon>
        <taxon>Leucosporidiales</taxon>
        <taxon>Leucosporidium</taxon>
    </lineage>
</organism>
<reference evidence="1 2" key="1">
    <citation type="submission" date="2016-07" db="EMBL/GenBank/DDBJ databases">
        <title>Pervasive Adenine N6-methylation of Active Genes in Fungi.</title>
        <authorList>
            <consortium name="DOE Joint Genome Institute"/>
            <person name="Mondo S.J."/>
            <person name="Dannebaum R.O."/>
            <person name="Kuo R.C."/>
            <person name="Labutti K."/>
            <person name="Haridas S."/>
            <person name="Kuo A."/>
            <person name="Salamov A."/>
            <person name="Ahrendt S.R."/>
            <person name="Lipzen A."/>
            <person name="Sullivan W."/>
            <person name="Andreopoulos W.B."/>
            <person name="Clum A."/>
            <person name="Lindquist E."/>
            <person name="Daum C."/>
            <person name="Ramamoorthy G.K."/>
            <person name="Gryganskyi A."/>
            <person name="Culley D."/>
            <person name="Magnuson J.K."/>
            <person name="James T.Y."/>
            <person name="O'Malley M.A."/>
            <person name="Stajich J.E."/>
            <person name="Spatafora J.W."/>
            <person name="Visel A."/>
            <person name="Grigoriev I.V."/>
        </authorList>
    </citation>
    <scope>NUCLEOTIDE SEQUENCE [LARGE SCALE GENOMIC DNA]</scope>
    <source>
        <strain evidence="1 2">62-1032</strain>
    </source>
</reference>
<gene>
    <name evidence="1" type="ORF">BCR35DRAFT_301985</name>
</gene>
<name>A0A1Y2FVQ4_9BASI</name>
<dbReference type="STRING" id="106004.A0A1Y2FVQ4"/>
<dbReference type="InterPro" id="IPR032675">
    <property type="entry name" value="LRR_dom_sf"/>
</dbReference>
<comment type="caution">
    <text evidence="1">The sequence shown here is derived from an EMBL/GenBank/DDBJ whole genome shotgun (WGS) entry which is preliminary data.</text>
</comment>
<dbReference type="OrthoDB" id="2519410at2759"/>
<proteinExistence type="predicted"/>
<evidence type="ECO:0000313" key="2">
    <source>
        <dbReference type="Proteomes" id="UP000193467"/>
    </source>
</evidence>
<dbReference type="Proteomes" id="UP000193467">
    <property type="component" value="Unassembled WGS sequence"/>
</dbReference>
<evidence type="ECO:0000313" key="1">
    <source>
        <dbReference type="EMBL" id="ORY88072.1"/>
    </source>
</evidence>
<protein>
    <recommendedName>
        <fullName evidence="3">F-box domain-containing protein</fullName>
    </recommendedName>
</protein>
<dbReference type="EMBL" id="MCGR01000012">
    <property type="protein sequence ID" value="ORY88072.1"/>
    <property type="molecule type" value="Genomic_DNA"/>
</dbReference>
<dbReference type="Gene3D" id="3.80.10.10">
    <property type="entry name" value="Ribonuclease Inhibitor"/>
    <property type="match status" value="1"/>
</dbReference>